<feature type="domain" description="Thioredoxin" evidence="5">
    <location>
        <begin position="43"/>
        <end position="186"/>
    </location>
</feature>
<dbReference type="PANTHER" id="PTHR42852:SF17">
    <property type="entry name" value="THIOREDOXIN-LIKE PROTEIN HI_1115"/>
    <property type="match status" value="1"/>
</dbReference>
<dbReference type="EMBL" id="CP060780">
    <property type="protein sequence ID" value="QNP44207.1"/>
    <property type="molecule type" value="Genomic_DNA"/>
</dbReference>
<dbReference type="PROSITE" id="PS00194">
    <property type="entry name" value="THIOREDOXIN_1"/>
    <property type="match status" value="1"/>
</dbReference>
<accession>A0ABX6T316</accession>
<gene>
    <name evidence="6" type="ORF">H9L15_06865</name>
</gene>
<dbReference type="PANTHER" id="PTHR42852">
    <property type="entry name" value="THIOL:DISULFIDE INTERCHANGE PROTEIN DSBE"/>
    <property type="match status" value="1"/>
</dbReference>
<dbReference type="InterPro" id="IPR050553">
    <property type="entry name" value="Thioredoxin_ResA/DsbE_sf"/>
</dbReference>
<evidence type="ECO:0000256" key="4">
    <source>
        <dbReference type="SAM" id="SignalP"/>
    </source>
</evidence>
<dbReference type="PROSITE" id="PS51352">
    <property type="entry name" value="THIOREDOXIN_2"/>
    <property type="match status" value="1"/>
</dbReference>
<evidence type="ECO:0000313" key="6">
    <source>
        <dbReference type="EMBL" id="QNP44207.1"/>
    </source>
</evidence>
<comment type="subcellular location">
    <subcellularLocation>
        <location evidence="1">Cell envelope</location>
    </subcellularLocation>
</comment>
<dbReference type="InterPro" id="IPR036249">
    <property type="entry name" value="Thioredoxin-like_sf"/>
</dbReference>
<feature type="signal peptide" evidence="4">
    <location>
        <begin position="1"/>
        <end position="18"/>
    </location>
</feature>
<evidence type="ECO:0000256" key="1">
    <source>
        <dbReference type="ARBA" id="ARBA00004196"/>
    </source>
</evidence>
<protein>
    <submittedName>
        <fullName evidence="6">TlpA family protein disulfide reductase</fullName>
    </submittedName>
</protein>
<keyword evidence="3" id="KW-0676">Redox-active center</keyword>
<dbReference type="Proteomes" id="UP000516134">
    <property type="component" value="Chromosome"/>
</dbReference>
<dbReference type="InterPro" id="IPR013766">
    <property type="entry name" value="Thioredoxin_domain"/>
</dbReference>
<organism evidence="6 7">
    <name type="scientific">Sphingomonas daechungensis</name>
    <dbReference type="NCBI Taxonomy" id="1176646"/>
    <lineage>
        <taxon>Bacteria</taxon>
        <taxon>Pseudomonadati</taxon>
        <taxon>Pseudomonadota</taxon>
        <taxon>Alphaproteobacteria</taxon>
        <taxon>Sphingomonadales</taxon>
        <taxon>Sphingomonadaceae</taxon>
        <taxon>Sphingomonas</taxon>
    </lineage>
</organism>
<keyword evidence="7" id="KW-1185">Reference proteome</keyword>
<reference evidence="6 7" key="1">
    <citation type="submission" date="2020-08" db="EMBL/GenBank/DDBJ databases">
        <title>Genome sequence of Sphingomonas daechungensis KACC 18115T.</title>
        <authorList>
            <person name="Hyun D.-W."/>
            <person name="Bae J.-W."/>
        </authorList>
    </citation>
    <scope>NUCLEOTIDE SEQUENCE [LARGE SCALE GENOMIC DNA]</scope>
    <source>
        <strain evidence="6 7">KACC 18115</strain>
    </source>
</reference>
<keyword evidence="2" id="KW-0201">Cytochrome c-type biogenesis</keyword>
<dbReference type="SUPFAM" id="SSF52833">
    <property type="entry name" value="Thioredoxin-like"/>
    <property type="match status" value="1"/>
</dbReference>
<evidence type="ECO:0000256" key="2">
    <source>
        <dbReference type="ARBA" id="ARBA00022748"/>
    </source>
</evidence>
<name>A0ABX6T316_9SPHN</name>
<dbReference type="Gene3D" id="3.40.30.10">
    <property type="entry name" value="Glutaredoxin"/>
    <property type="match status" value="1"/>
</dbReference>
<dbReference type="RefSeq" id="WP_187715628.1">
    <property type="nucleotide sequence ID" value="NZ_BAABJC010000001.1"/>
</dbReference>
<dbReference type="InterPro" id="IPR017937">
    <property type="entry name" value="Thioredoxin_CS"/>
</dbReference>
<dbReference type="Pfam" id="PF08534">
    <property type="entry name" value="Redoxin"/>
    <property type="match status" value="1"/>
</dbReference>
<sequence>MRALLPLFAIALVLPACGQQQDAANNDAADDAIGIPVKGVDRGQKGQPAPDAKFLDPDGGEISLADFKGTPVLVNLWATWCAPCVKELPTINAITREHDKDGTLGVIAVSQDMGEQGSVEAFLAKLKVDDLGAYHDPKMALSGALNAQVLPTTILYDADGKEVWRYVGDLDWTSDEARKLLAEVPAAGKG</sequence>
<evidence type="ECO:0000256" key="3">
    <source>
        <dbReference type="ARBA" id="ARBA00023284"/>
    </source>
</evidence>
<proteinExistence type="predicted"/>
<dbReference type="InterPro" id="IPR013740">
    <property type="entry name" value="Redoxin"/>
</dbReference>
<feature type="chain" id="PRO_5046286552" evidence="4">
    <location>
        <begin position="19"/>
        <end position="190"/>
    </location>
</feature>
<dbReference type="CDD" id="cd02966">
    <property type="entry name" value="TlpA_like_family"/>
    <property type="match status" value="1"/>
</dbReference>
<keyword evidence="4" id="KW-0732">Signal</keyword>
<evidence type="ECO:0000313" key="7">
    <source>
        <dbReference type="Proteomes" id="UP000516134"/>
    </source>
</evidence>
<evidence type="ECO:0000259" key="5">
    <source>
        <dbReference type="PROSITE" id="PS51352"/>
    </source>
</evidence>